<dbReference type="Gene3D" id="2.60.120.10">
    <property type="entry name" value="Jelly Rolls"/>
    <property type="match status" value="1"/>
</dbReference>
<reference evidence="2 3" key="1">
    <citation type="submission" date="2007-06" db="EMBL/GenBank/DDBJ databases">
        <authorList>
            <person name="Shimkets L."/>
            <person name="Ferriera S."/>
            <person name="Johnson J."/>
            <person name="Kravitz S."/>
            <person name="Beeson K."/>
            <person name="Sutton G."/>
            <person name="Rogers Y.-H."/>
            <person name="Friedman R."/>
            <person name="Frazier M."/>
            <person name="Venter J.C."/>
        </authorList>
    </citation>
    <scope>NUCLEOTIDE SEQUENCE [LARGE SCALE GENOMIC DNA]</scope>
    <source>
        <strain evidence="2 3">SIR-1</strain>
    </source>
</reference>
<proteinExistence type="predicted"/>
<evidence type="ECO:0000313" key="2">
    <source>
        <dbReference type="EMBL" id="EDM79279.1"/>
    </source>
</evidence>
<dbReference type="AlphaFoldDB" id="A6G4G7"/>
<evidence type="ECO:0000259" key="1">
    <source>
        <dbReference type="Pfam" id="PF07883"/>
    </source>
</evidence>
<keyword evidence="3" id="KW-1185">Reference proteome</keyword>
<dbReference type="STRING" id="391625.PPSIR1_04043"/>
<protein>
    <recommendedName>
        <fullName evidence="1">Cupin type-2 domain-containing protein</fullName>
    </recommendedName>
</protein>
<name>A6G4G7_9BACT</name>
<dbReference type="InterPro" id="IPR011051">
    <property type="entry name" value="RmlC_Cupin_sf"/>
</dbReference>
<dbReference type="Proteomes" id="UP000005801">
    <property type="component" value="Unassembled WGS sequence"/>
</dbReference>
<dbReference type="EMBL" id="ABCS01000021">
    <property type="protein sequence ID" value="EDM79279.1"/>
    <property type="molecule type" value="Genomic_DNA"/>
</dbReference>
<accession>A6G4G7</accession>
<dbReference type="InterPro" id="IPR013096">
    <property type="entry name" value="Cupin_2"/>
</dbReference>
<feature type="domain" description="Cupin type-2" evidence="1">
    <location>
        <begin position="43"/>
        <end position="112"/>
    </location>
</feature>
<dbReference type="Pfam" id="PF07883">
    <property type="entry name" value="Cupin_2"/>
    <property type="match status" value="1"/>
</dbReference>
<dbReference type="RefSeq" id="WP_006971616.1">
    <property type="nucleotide sequence ID" value="NZ_ABCS01000021.1"/>
</dbReference>
<dbReference type="SUPFAM" id="SSF51182">
    <property type="entry name" value="RmlC-like cupins"/>
    <property type="match status" value="1"/>
</dbReference>
<organism evidence="2 3">
    <name type="scientific">Plesiocystis pacifica SIR-1</name>
    <dbReference type="NCBI Taxonomy" id="391625"/>
    <lineage>
        <taxon>Bacteria</taxon>
        <taxon>Pseudomonadati</taxon>
        <taxon>Myxococcota</taxon>
        <taxon>Polyangia</taxon>
        <taxon>Nannocystales</taxon>
        <taxon>Nannocystaceae</taxon>
        <taxon>Plesiocystis</taxon>
    </lineage>
</organism>
<comment type="caution">
    <text evidence="2">The sequence shown here is derived from an EMBL/GenBank/DDBJ whole genome shotgun (WGS) entry which is preliminary data.</text>
</comment>
<dbReference type="InterPro" id="IPR014710">
    <property type="entry name" value="RmlC-like_jellyroll"/>
</dbReference>
<sequence length="219" mass="24089">MSSIDYSVQDLLIRPADHEETSADMKIIARTARLSGHFSVMLGEVRPGEILGFHSHQNEDQHMYIIDGELHFEVGGAGGLRFTAGAGDNVLKPRSSSHGFWNLTDKTVHYIETSTQDGFETFVDSRSDGLMAMLGGATEELGMSFETDRTLEVMKEFGLTGIAGANANPEELIRDPQFHEAMRTNETLREMVFYLGGAALKDKFQGLIGKLPPLPGRGR</sequence>
<dbReference type="eggNOG" id="COG0662">
    <property type="taxonomic scope" value="Bacteria"/>
</dbReference>
<dbReference type="OrthoDB" id="9090296at2"/>
<evidence type="ECO:0000313" key="3">
    <source>
        <dbReference type="Proteomes" id="UP000005801"/>
    </source>
</evidence>
<gene>
    <name evidence="2" type="ORF">PPSIR1_04043</name>
</gene>